<dbReference type="InterPro" id="IPR032696">
    <property type="entry name" value="SQ_cyclase_C"/>
</dbReference>
<evidence type="ECO:0000256" key="4">
    <source>
        <dbReference type="ARBA" id="ARBA00023235"/>
    </source>
</evidence>
<gene>
    <name evidence="8" type="primary">shc</name>
    <name evidence="8" type="ORF">ACFSW5_06055</name>
</gene>
<proteinExistence type="inferred from homology"/>
<dbReference type="InterPro" id="IPR018333">
    <property type="entry name" value="Squalene_cyclase"/>
</dbReference>
<evidence type="ECO:0000259" key="6">
    <source>
        <dbReference type="Pfam" id="PF13243"/>
    </source>
</evidence>
<evidence type="ECO:0000259" key="7">
    <source>
        <dbReference type="Pfam" id="PF13249"/>
    </source>
</evidence>
<name>A0ABW5QU63_9BACL</name>
<keyword evidence="4 8" id="KW-0413">Isomerase</keyword>
<evidence type="ECO:0000256" key="2">
    <source>
        <dbReference type="ARBA" id="ARBA00009755"/>
    </source>
</evidence>
<dbReference type="Proteomes" id="UP001597493">
    <property type="component" value="Unassembled WGS sequence"/>
</dbReference>
<comment type="pathway">
    <text evidence="1">Secondary metabolite biosynthesis; hopanoid biosynthesis.</text>
</comment>
<dbReference type="EC" id="5.4.99.17" evidence="8"/>
<protein>
    <submittedName>
        <fullName evidence="8">Squalene--hopene cyclase</fullName>
        <ecNumber evidence="8">5.4.99.17</ecNumber>
    </submittedName>
</protein>
<dbReference type="Pfam" id="PF13249">
    <property type="entry name" value="SQHop_cyclase_N"/>
    <property type="match status" value="1"/>
</dbReference>
<dbReference type="PANTHER" id="PTHR11764:SF20">
    <property type="entry name" value="LANOSTEROL SYNTHASE"/>
    <property type="match status" value="1"/>
</dbReference>
<dbReference type="NCBIfam" id="TIGR01507">
    <property type="entry name" value="hopene_cyclase"/>
    <property type="match status" value="1"/>
</dbReference>
<dbReference type="Gene3D" id="1.50.10.20">
    <property type="match status" value="2"/>
</dbReference>
<dbReference type="NCBIfam" id="TIGR01787">
    <property type="entry name" value="squalene_cyclas"/>
    <property type="match status" value="1"/>
</dbReference>
<evidence type="ECO:0000313" key="8">
    <source>
        <dbReference type="EMBL" id="MFD2659831.1"/>
    </source>
</evidence>
<evidence type="ECO:0000256" key="5">
    <source>
        <dbReference type="SAM" id="MobiDB-lite"/>
    </source>
</evidence>
<dbReference type="RefSeq" id="WP_379270510.1">
    <property type="nucleotide sequence ID" value="NZ_JBHUGT010000015.1"/>
</dbReference>
<comment type="caution">
    <text evidence="8">The sequence shown here is derived from an EMBL/GenBank/DDBJ whole genome shotgun (WGS) entry which is preliminary data.</text>
</comment>
<evidence type="ECO:0000256" key="3">
    <source>
        <dbReference type="ARBA" id="ARBA00022737"/>
    </source>
</evidence>
<dbReference type="InterPro" id="IPR002365">
    <property type="entry name" value="Terpene_synthase_CS"/>
</dbReference>
<feature type="domain" description="Squalene cyclase N-terminal" evidence="7">
    <location>
        <begin position="12"/>
        <end position="306"/>
    </location>
</feature>
<keyword evidence="9" id="KW-1185">Reference proteome</keyword>
<evidence type="ECO:0000256" key="1">
    <source>
        <dbReference type="ARBA" id="ARBA00004999"/>
    </source>
</evidence>
<comment type="similarity">
    <text evidence="2">Belongs to the terpene cyclase/mutase family.</text>
</comment>
<dbReference type="PROSITE" id="PS01074">
    <property type="entry name" value="TERPENE_SYNTHASES"/>
    <property type="match status" value="1"/>
</dbReference>
<accession>A0ABW5QU63</accession>
<organism evidence="8 9">
    <name type="scientific">Paenibacillus thailandensis</name>
    <dbReference type="NCBI Taxonomy" id="393250"/>
    <lineage>
        <taxon>Bacteria</taxon>
        <taxon>Bacillati</taxon>
        <taxon>Bacillota</taxon>
        <taxon>Bacilli</taxon>
        <taxon>Bacillales</taxon>
        <taxon>Paenibacillaceae</taxon>
        <taxon>Paenibacillus</taxon>
    </lineage>
</organism>
<dbReference type="InterPro" id="IPR006400">
    <property type="entry name" value="Hopene-cyclase"/>
</dbReference>
<dbReference type="GO" id="GO:0051007">
    <property type="term" value="F:squalene-hopene cyclase activity"/>
    <property type="evidence" value="ECO:0007669"/>
    <property type="project" value="UniProtKB-EC"/>
</dbReference>
<sequence length="638" mass="70893">MTLNLDVTEAIRQISGELLQRQQPDGSWRFPFDGGTSPDAYFIIVLRTLEHPDEELIRKLHDRIKSVQQPDGSWKVYKDEPKGNLSASVDAYYALLYSGYSSEADESMQLARRFIASRGGLRKVNSVLTKTFLAATGQYPWPTKLILPIELLLFPPHFPVNLFDFSAYGRVHFVPIMLLADRRYAIKTPVSPDLFMLIGNRDGDGDAPDETEPGPSGTNRGLDAMLDAVKQAVSKLAGFPAELREQARRKAERFMLDRIEADGTLYSYGTSTLLMIMALLSLGYGKRHPVIVRAIEGLASMLGQTEDGKHVFLQNTPSAVWDTALLSHALQEAGLPARHPAIGRAANYLLGKQHRSLADWSLRNPNPVPGGWGFSDSNAINPDVDDTTAALRAIARLRTKDERHLDAWNRGLNWVLSMQNRDGGWAAFEKDTDKEWLTWLPVDGAKSVAIDPSTADLTGRTLEFLGSAGLDVRLDYILHGSEWLFQHQEKDGSWYGRWGICYLYGTWSALTGLLATGTGTDNGAVRRGVRFLLNVQNADGGWGESCRSDVAGEYVPLRAGTPSQTAWALDALIAAHAKPSAEIDRGIRSLLDQLQAEPNWTHHYPTGAGLPGLFYSDYYSYKTIWPLLTLAHYEKFFR</sequence>
<keyword evidence="3" id="KW-0677">Repeat</keyword>
<dbReference type="Pfam" id="PF13243">
    <property type="entry name" value="SQHop_cyclase_C"/>
    <property type="match status" value="1"/>
</dbReference>
<dbReference type="SUPFAM" id="SSF48239">
    <property type="entry name" value="Terpenoid cyclases/Protein prenyltransferases"/>
    <property type="match status" value="2"/>
</dbReference>
<dbReference type="EMBL" id="JBHUMY010000006">
    <property type="protein sequence ID" value="MFD2659831.1"/>
    <property type="molecule type" value="Genomic_DNA"/>
</dbReference>
<feature type="region of interest" description="Disordered" evidence="5">
    <location>
        <begin position="202"/>
        <end position="221"/>
    </location>
</feature>
<dbReference type="InterPro" id="IPR008930">
    <property type="entry name" value="Terpenoid_cyclase/PrenylTrfase"/>
</dbReference>
<evidence type="ECO:0000313" key="9">
    <source>
        <dbReference type="Proteomes" id="UP001597493"/>
    </source>
</evidence>
<dbReference type="PANTHER" id="PTHR11764">
    <property type="entry name" value="TERPENE CYCLASE/MUTASE FAMILY MEMBER"/>
    <property type="match status" value="1"/>
</dbReference>
<dbReference type="SFLD" id="SFLDG01016">
    <property type="entry name" value="Prenyltransferase_Like_2"/>
    <property type="match status" value="1"/>
</dbReference>
<reference evidence="9" key="1">
    <citation type="journal article" date="2019" name="Int. J. Syst. Evol. Microbiol.">
        <title>The Global Catalogue of Microorganisms (GCM) 10K type strain sequencing project: providing services to taxonomists for standard genome sequencing and annotation.</title>
        <authorList>
            <consortium name="The Broad Institute Genomics Platform"/>
            <consortium name="The Broad Institute Genome Sequencing Center for Infectious Disease"/>
            <person name="Wu L."/>
            <person name="Ma J."/>
        </authorList>
    </citation>
    <scope>NUCLEOTIDE SEQUENCE [LARGE SCALE GENOMIC DNA]</scope>
    <source>
        <strain evidence="9">TISTR 1827</strain>
    </source>
</reference>
<feature type="domain" description="Squalene cyclase C-terminal" evidence="6">
    <location>
        <begin position="318"/>
        <end position="634"/>
    </location>
</feature>
<dbReference type="InterPro" id="IPR032697">
    <property type="entry name" value="SQ_cyclase_N"/>
</dbReference>